<reference evidence="1 2" key="1">
    <citation type="submission" date="2016-10" db="EMBL/GenBank/DDBJ databases">
        <title>Comparative genomics of Bacillus thuringiensis reveals a path to pathogens against multiple invertebrate hosts.</title>
        <authorList>
            <person name="Zheng J."/>
            <person name="Gao Q."/>
            <person name="Liu H."/>
            <person name="Peng D."/>
            <person name="Ruan L."/>
            <person name="Sun M."/>
        </authorList>
    </citation>
    <scope>NUCLEOTIDE SEQUENCE [LARGE SCALE GENOMIC DNA]</scope>
    <source>
        <strain evidence="1">BGSC 4BM1</strain>
    </source>
</reference>
<name>A0A243ALN6_BACTU</name>
<comment type="caution">
    <text evidence="1">The sequence shown here is derived from an EMBL/GenBank/DDBJ whole genome shotgun (WGS) entry which is preliminary data.</text>
</comment>
<evidence type="ECO:0000313" key="2">
    <source>
        <dbReference type="Proteomes" id="UP000194860"/>
    </source>
</evidence>
<gene>
    <name evidence="1" type="ORF">BK732_05210</name>
</gene>
<evidence type="ECO:0000313" key="1">
    <source>
        <dbReference type="EMBL" id="OTY26741.1"/>
    </source>
</evidence>
<dbReference type="Proteomes" id="UP000194860">
    <property type="component" value="Unassembled WGS sequence"/>
</dbReference>
<accession>A0A243ALN6</accession>
<dbReference type="EMBL" id="NFDG01000038">
    <property type="protein sequence ID" value="OTY26741.1"/>
    <property type="molecule type" value="Genomic_DNA"/>
</dbReference>
<organism evidence="1 2">
    <name type="scientific">Bacillus thuringiensis serovar navarrensis</name>
    <dbReference type="NCBI Taxonomy" id="339658"/>
    <lineage>
        <taxon>Bacteria</taxon>
        <taxon>Bacillati</taxon>
        <taxon>Bacillota</taxon>
        <taxon>Bacilli</taxon>
        <taxon>Bacillales</taxon>
        <taxon>Bacillaceae</taxon>
        <taxon>Bacillus</taxon>
        <taxon>Bacillus cereus group</taxon>
    </lineage>
</organism>
<proteinExistence type="predicted"/>
<dbReference type="Pfam" id="PF19985">
    <property type="entry name" value="DUF6421"/>
    <property type="match status" value="1"/>
</dbReference>
<sequence>MLISSDMDNLKNLLWYNSAEELVLEVEKLRVHQNYLGQINKEDSYCEEIIERIILILEKLKIHFDEGLVKAIIKDLIVWKESGINNTPKFDFTFGKYNKIENKEFGMFFFPVKKNKIINFEACFYYRNEPEAITHLREELPFDTFMGVELILGTKGILEANVFSFFPEAIVTNSSIEQDKFSLFFINKYLQVFHQITKPISEEVLKTPLSIFKANLNDIYTARMLLSYLHDYYHYKGVLPLNLFFKEKSSLLGSSFEEVRVDISAYLYLLNKDSYIDKLAKEIFLVERLFRYSYADDPEKSFDCLTNYILFEYLLKARAITFKDFKIELDIMKIKENLSMLLDDITDLEIRILNSPKDAVPDVIKEWFSVNFDFYRNSEIVTTVFAKWIIEFGRGLNIPRNIRYFNNKLIAKNEIGTNLYE</sequence>
<dbReference type="InterPro" id="IPR046306">
    <property type="entry name" value="DUF6421"/>
</dbReference>
<dbReference type="RefSeq" id="WP_088031173.1">
    <property type="nucleotide sequence ID" value="NZ_NFDG01000038.1"/>
</dbReference>
<dbReference type="AlphaFoldDB" id="A0A243ALN6"/>
<protein>
    <submittedName>
        <fullName evidence="1">Uncharacterized protein</fullName>
    </submittedName>
</protein>